<dbReference type="PANTHER" id="PTHR13780:SF101">
    <property type="entry name" value="SNF1-RELATED PROTEIN KINASE REGULATORY SUBUNIT GAMMA-LIKE PV42A"/>
    <property type="match status" value="1"/>
</dbReference>
<name>A0AAN8YTB7_9MAGN</name>
<dbReference type="AlphaFoldDB" id="A0AAN8YTB7"/>
<proteinExistence type="predicted"/>
<evidence type="ECO:0000313" key="3">
    <source>
        <dbReference type="EMBL" id="KAK6912226.1"/>
    </source>
</evidence>
<reference evidence="3 4" key="1">
    <citation type="submission" date="2023-12" db="EMBL/GenBank/DDBJ databases">
        <title>A high-quality genome assembly for Dillenia turbinata (Dilleniales).</title>
        <authorList>
            <person name="Chanderbali A."/>
        </authorList>
    </citation>
    <scope>NUCLEOTIDE SEQUENCE [LARGE SCALE GENOMIC DNA]</scope>
    <source>
        <strain evidence="3">LSX21</strain>
        <tissue evidence="3">Leaf</tissue>
    </source>
</reference>
<dbReference type="InterPro" id="IPR046342">
    <property type="entry name" value="CBS_dom_sf"/>
</dbReference>
<accession>A0AAN8YTB7</accession>
<gene>
    <name evidence="3" type="ORF">RJ641_024319</name>
</gene>
<dbReference type="PANTHER" id="PTHR13780">
    <property type="entry name" value="AMP-ACTIVATED PROTEIN KINASE, GAMMA REGULATORY SUBUNIT"/>
    <property type="match status" value="1"/>
</dbReference>
<dbReference type="InterPro" id="IPR050511">
    <property type="entry name" value="AMPK_gamma/SDS23_families"/>
</dbReference>
<dbReference type="GO" id="GO:0005634">
    <property type="term" value="C:nucleus"/>
    <property type="evidence" value="ECO:0007669"/>
    <property type="project" value="TreeGrafter"/>
</dbReference>
<keyword evidence="4" id="KW-1185">Reference proteome</keyword>
<keyword evidence="2" id="KW-0129">CBS domain</keyword>
<dbReference type="SUPFAM" id="SSF54631">
    <property type="entry name" value="CBS-domain pair"/>
    <property type="match status" value="2"/>
</dbReference>
<keyword evidence="1" id="KW-0677">Repeat</keyword>
<dbReference type="Gene3D" id="3.10.580.10">
    <property type="entry name" value="CBS-domain"/>
    <property type="match status" value="2"/>
</dbReference>
<evidence type="ECO:0000256" key="1">
    <source>
        <dbReference type="ARBA" id="ARBA00022737"/>
    </source>
</evidence>
<sequence length="329" mass="36155">MQSKMSKPQVMAESQRLSLRDRKVRDLVVEKRRLVEVPYTASLAHTINALVANRVVAVPVAAPPGQWIGAGGSMIMESDKQTGVVRKHYIGMVTMLDILAHIAEEDAGDDGMDSQDCVFDVDRKIILDCMEVLSKGIHRALVPLDSHIENATAGVELVESSTSYRMLTQMDVLRFLKEQCASKLEHIISCSVAELRAVSDQVFAVSHLTRVIDAIKSMRAASLNAVPIVEASADVDHKQIFDGQGRKLLGTFSSTDLRGCPTAQFQAWLPLNVLDLTEKVSTSALYLDSGFSPRELITCQPDSNLSIAIDKAVTRHVHRVWVVDHLADT</sequence>
<dbReference type="GO" id="GO:0005737">
    <property type="term" value="C:cytoplasm"/>
    <property type="evidence" value="ECO:0007669"/>
    <property type="project" value="TreeGrafter"/>
</dbReference>
<evidence type="ECO:0000313" key="4">
    <source>
        <dbReference type="Proteomes" id="UP001370490"/>
    </source>
</evidence>
<protein>
    <recommendedName>
        <fullName evidence="5">CBS domain-containing protein</fullName>
    </recommendedName>
</protein>
<dbReference type="EMBL" id="JBAMMX010000028">
    <property type="protein sequence ID" value="KAK6912226.1"/>
    <property type="molecule type" value="Genomic_DNA"/>
</dbReference>
<comment type="caution">
    <text evidence="3">The sequence shown here is derived from an EMBL/GenBank/DDBJ whole genome shotgun (WGS) entry which is preliminary data.</text>
</comment>
<dbReference type="Proteomes" id="UP001370490">
    <property type="component" value="Unassembled WGS sequence"/>
</dbReference>
<evidence type="ECO:0000256" key="2">
    <source>
        <dbReference type="ARBA" id="ARBA00023122"/>
    </source>
</evidence>
<organism evidence="3 4">
    <name type="scientific">Dillenia turbinata</name>
    <dbReference type="NCBI Taxonomy" id="194707"/>
    <lineage>
        <taxon>Eukaryota</taxon>
        <taxon>Viridiplantae</taxon>
        <taxon>Streptophyta</taxon>
        <taxon>Embryophyta</taxon>
        <taxon>Tracheophyta</taxon>
        <taxon>Spermatophyta</taxon>
        <taxon>Magnoliopsida</taxon>
        <taxon>eudicotyledons</taxon>
        <taxon>Gunneridae</taxon>
        <taxon>Pentapetalae</taxon>
        <taxon>Dilleniales</taxon>
        <taxon>Dilleniaceae</taxon>
        <taxon>Dillenia</taxon>
    </lineage>
</organism>
<evidence type="ECO:0008006" key="5">
    <source>
        <dbReference type="Google" id="ProtNLM"/>
    </source>
</evidence>